<dbReference type="RefSeq" id="WP_203655457.1">
    <property type="nucleotide sequence ID" value="NZ_BAAAZM010000002.1"/>
</dbReference>
<comment type="caution">
    <text evidence="2">The sequence shown here is derived from an EMBL/GenBank/DDBJ whole genome shotgun (WGS) entry which is preliminary data.</text>
</comment>
<dbReference type="CDD" id="cd12797">
    <property type="entry name" value="M23_peptidase"/>
    <property type="match status" value="1"/>
</dbReference>
<dbReference type="Pfam" id="PF01551">
    <property type="entry name" value="Peptidase_M23"/>
    <property type="match status" value="1"/>
</dbReference>
<feature type="domain" description="M23ase beta-sheet core" evidence="1">
    <location>
        <begin position="215"/>
        <end position="320"/>
    </location>
</feature>
<organism evidence="2 3">
    <name type="scientific">Actinocatenispora rupis</name>
    <dbReference type="NCBI Taxonomy" id="519421"/>
    <lineage>
        <taxon>Bacteria</taxon>
        <taxon>Bacillati</taxon>
        <taxon>Actinomycetota</taxon>
        <taxon>Actinomycetes</taxon>
        <taxon>Micromonosporales</taxon>
        <taxon>Micromonosporaceae</taxon>
        <taxon>Actinocatenispora</taxon>
    </lineage>
</organism>
<dbReference type="SUPFAM" id="SSF51261">
    <property type="entry name" value="Duplicated hybrid motif"/>
    <property type="match status" value="1"/>
</dbReference>
<gene>
    <name evidence="2" type="ORF">Aru02nite_10870</name>
</gene>
<dbReference type="PANTHER" id="PTHR21666">
    <property type="entry name" value="PEPTIDASE-RELATED"/>
    <property type="match status" value="1"/>
</dbReference>
<accession>A0A8J3J6C0</accession>
<proteinExistence type="predicted"/>
<name>A0A8J3J6C0_9ACTN</name>
<evidence type="ECO:0000313" key="3">
    <source>
        <dbReference type="Proteomes" id="UP000612808"/>
    </source>
</evidence>
<evidence type="ECO:0000313" key="2">
    <source>
        <dbReference type="EMBL" id="GID10198.1"/>
    </source>
</evidence>
<protein>
    <recommendedName>
        <fullName evidence="1">M23ase beta-sheet core domain-containing protein</fullName>
    </recommendedName>
</protein>
<dbReference type="InterPro" id="IPR011055">
    <property type="entry name" value="Dup_hybrid_motif"/>
</dbReference>
<sequence length="350" mass="36496">MLRIAGAAIACLIFGVTAAVGTVAHLIPGGTPSTNPGNCTTVASAARAAPAGRWTAEQTANATVIVAVGNRMHIPSRGWVIAVATAMQESSLHNLTGGDRDSIGLFQQRPSQGWGTPTQLHDPAYAAHAFYAKLLQVKGWQTMPLTRAAQTVQQSAFPDAYATWETPATTLVAAIARRGHLPTVVASPADCDATFISPVIAPIVSGFRTDGRPDHNGVDLAAKQGTPIRAAHAGTVTVAECEPSTGNCNQPGSASTPGCGWYVDITSPDQTLTRYCHMLHRPTVHVGRKVKTGEVIGIVGQSGNADGPHLHFEIHLHKDPSAAGAVDPIGFYKARHLTLGSAQRSAPSLN</sequence>
<dbReference type="GO" id="GO:0004222">
    <property type="term" value="F:metalloendopeptidase activity"/>
    <property type="evidence" value="ECO:0007669"/>
    <property type="project" value="TreeGrafter"/>
</dbReference>
<dbReference type="InterPro" id="IPR050570">
    <property type="entry name" value="Cell_wall_metabolism_enzyme"/>
</dbReference>
<evidence type="ECO:0000259" key="1">
    <source>
        <dbReference type="Pfam" id="PF01551"/>
    </source>
</evidence>
<dbReference type="InterPro" id="IPR016047">
    <property type="entry name" value="M23ase_b-sheet_dom"/>
</dbReference>
<dbReference type="AlphaFoldDB" id="A0A8J3J6C0"/>
<dbReference type="Gene3D" id="2.70.70.10">
    <property type="entry name" value="Glucose Permease (Domain IIA)"/>
    <property type="match status" value="1"/>
</dbReference>
<dbReference type="EMBL" id="BOMB01000006">
    <property type="protein sequence ID" value="GID10198.1"/>
    <property type="molecule type" value="Genomic_DNA"/>
</dbReference>
<reference evidence="2" key="1">
    <citation type="submission" date="2021-01" db="EMBL/GenBank/DDBJ databases">
        <title>Whole genome shotgun sequence of Actinocatenispora rupis NBRC 107355.</title>
        <authorList>
            <person name="Komaki H."/>
            <person name="Tamura T."/>
        </authorList>
    </citation>
    <scope>NUCLEOTIDE SEQUENCE</scope>
    <source>
        <strain evidence="2">NBRC 107355</strain>
    </source>
</reference>
<dbReference type="Proteomes" id="UP000612808">
    <property type="component" value="Unassembled WGS sequence"/>
</dbReference>
<dbReference type="PANTHER" id="PTHR21666:SF270">
    <property type="entry name" value="MUREIN HYDROLASE ACTIVATOR ENVC"/>
    <property type="match status" value="1"/>
</dbReference>
<keyword evidence="3" id="KW-1185">Reference proteome</keyword>